<evidence type="ECO:0000313" key="3">
    <source>
        <dbReference type="Proteomes" id="UP000664109"/>
    </source>
</evidence>
<organism evidence="2 3">
    <name type="scientific">Streptomyces zhihengii</name>
    <dbReference type="NCBI Taxonomy" id="1818004"/>
    <lineage>
        <taxon>Bacteria</taxon>
        <taxon>Bacillati</taxon>
        <taxon>Actinomycetota</taxon>
        <taxon>Actinomycetes</taxon>
        <taxon>Kitasatosporales</taxon>
        <taxon>Streptomycetaceae</taxon>
        <taxon>Streptomyces</taxon>
    </lineage>
</organism>
<feature type="region of interest" description="Disordered" evidence="1">
    <location>
        <begin position="34"/>
        <end position="68"/>
    </location>
</feature>
<proteinExistence type="predicted"/>
<name>A0ABS2V453_9ACTN</name>
<sequence length="123" mass="13365">MADSDFPDDLTAAQTRLHQATAEHAALVRTLPWSVEPHDGWPGTEHPHTGQISGGREPSPGWSDEQKAAVAQLRQECLALSVTVTTHPYWQTLSGEDVYRARMRLKAATRLEAAPAVDVVTAA</sequence>
<protein>
    <submittedName>
        <fullName evidence="2">Uncharacterized protein</fullName>
    </submittedName>
</protein>
<reference evidence="2 3" key="1">
    <citation type="journal article" date="2016" name="Arch. Microbiol.">
        <title>Streptomyces zhihengii sp. nov., isolated from rhizospheric soil of Psammosilene tunicoides.</title>
        <authorList>
            <person name="Huang M.J."/>
            <person name="Fei J.J."/>
            <person name="Salam N."/>
            <person name="Kim C.J."/>
            <person name="Hozzein W.N."/>
            <person name="Xiao M."/>
            <person name="Huang H.Q."/>
            <person name="Li W.J."/>
        </authorList>
    </citation>
    <scope>NUCLEOTIDE SEQUENCE [LARGE SCALE GENOMIC DNA]</scope>
    <source>
        <strain evidence="2 3">YIM T102</strain>
    </source>
</reference>
<comment type="caution">
    <text evidence="2">The sequence shown here is derived from an EMBL/GenBank/DDBJ whole genome shotgun (WGS) entry which is preliminary data.</text>
</comment>
<dbReference type="EMBL" id="JAFEJA010000002">
    <property type="protein sequence ID" value="MBM9624388.1"/>
    <property type="molecule type" value="Genomic_DNA"/>
</dbReference>
<gene>
    <name evidence="2" type="ORF">JE024_38165</name>
</gene>
<evidence type="ECO:0000256" key="1">
    <source>
        <dbReference type="SAM" id="MobiDB-lite"/>
    </source>
</evidence>
<keyword evidence="3" id="KW-1185">Reference proteome</keyword>
<accession>A0ABS2V453</accession>
<evidence type="ECO:0000313" key="2">
    <source>
        <dbReference type="EMBL" id="MBM9624388.1"/>
    </source>
</evidence>
<dbReference type="Proteomes" id="UP000664109">
    <property type="component" value="Unassembled WGS sequence"/>
</dbReference>
<dbReference type="RefSeq" id="WP_205378390.1">
    <property type="nucleotide sequence ID" value="NZ_JAFEJA010000002.1"/>
</dbReference>